<dbReference type="Gene3D" id="3.40.720.10">
    <property type="entry name" value="Alkaline Phosphatase, subunit A"/>
    <property type="match status" value="2"/>
</dbReference>
<dbReference type="RefSeq" id="XP_040759957.1">
    <property type="nucleotide sequence ID" value="XM_040914687.1"/>
</dbReference>
<dbReference type="AlphaFoldDB" id="A0A165C519"/>
<dbReference type="GO" id="GO:0030145">
    <property type="term" value="F:manganese ion binding"/>
    <property type="evidence" value="ECO:0007669"/>
    <property type="project" value="TreeGrafter"/>
</dbReference>
<gene>
    <name evidence="2" type="ORF">LAESUDRAFT_815426</name>
</gene>
<protein>
    <recommendedName>
        <fullName evidence="1">Metalloenzyme domain-containing protein</fullName>
    </recommendedName>
</protein>
<dbReference type="SUPFAM" id="SSF53649">
    <property type="entry name" value="Alkaline phosphatase-like"/>
    <property type="match status" value="1"/>
</dbReference>
<dbReference type="GeneID" id="63831714"/>
<keyword evidence="3" id="KW-1185">Reference proteome</keyword>
<proteinExistence type="predicted"/>
<dbReference type="EMBL" id="KV427654">
    <property type="protein sequence ID" value="KZT02217.1"/>
    <property type="molecule type" value="Genomic_DNA"/>
</dbReference>
<reference evidence="2 3" key="1">
    <citation type="journal article" date="2016" name="Mol. Biol. Evol.">
        <title>Comparative Genomics of Early-Diverging Mushroom-Forming Fungi Provides Insights into the Origins of Lignocellulose Decay Capabilities.</title>
        <authorList>
            <person name="Nagy L.G."/>
            <person name="Riley R."/>
            <person name="Tritt A."/>
            <person name="Adam C."/>
            <person name="Daum C."/>
            <person name="Floudas D."/>
            <person name="Sun H."/>
            <person name="Yadav J.S."/>
            <person name="Pangilinan J."/>
            <person name="Larsson K.H."/>
            <person name="Matsuura K."/>
            <person name="Barry K."/>
            <person name="Labutti K."/>
            <person name="Kuo R."/>
            <person name="Ohm R.A."/>
            <person name="Bhattacharya S.S."/>
            <person name="Shirouzu T."/>
            <person name="Yoshinaga Y."/>
            <person name="Martin F.M."/>
            <person name="Grigoriev I.V."/>
            <person name="Hibbett D.S."/>
        </authorList>
    </citation>
    <scope>NUCLEOTIDE SEQUENCE [LARGE SCALE GENOMIC DNA]</scope>
    <source>
        <strain evidence="2 3">93-53</strain>
    </source>
</reference>
<dbReference type="STRING" id="1314785.A0A165C519"/>
<evidence type="ECO:0000259" key="1">
    <source>
        <dbReference type="Pfam" id="PF01676"/>
    </source>
</evidence>
<accession>A0A165C519</accession>
<name>A0A165C519_9APHY</name>
<sequence>MLGLPDKPVEVDVPKDLLSSISTPMPQCNAEFPLPVAFPPQSMTNILAGWLANQGIKQAHVAETQKNAPVTFFFNGGFEKQYYNEERHMISSPKVTTYDEDPKMSVQAVTNKVAEVIRKGDKEFVIPVEAISTTDKAVTMGPYKACEEAGYILLITAEDGNAEQMINPETGATHMACTTNLVSLIMTGGPKKFDFTVDKKDGEDEEGAVRCGADGA</sequence>
<dbReference type="InParanoid" id="A0A165C519"/>
<dbReference type="GO" id="GO:0004619">
    <property type="term" value="F:phosphoglycerate mutase activity"/>
    <property type="evidence" value="ECO:0007669"/>
    <property type="project" value="InterPro"/>
</dbReference>
<dbReference type="InterPro" id="IPR006124">
    <property type="entry name" value="Metalloenzyme"/>
</dbReference>
<evidence type="ECO:0000313" key="2">
    <source>
        <dbReference type="EMBL" id="KZT02217.1"/>
    </source>
</evidence>
<dbReference type="PANTHER" id="PTHR31637:SF0">
    <property type="entry name" value="2,3-BISPHOSPHOGLYCERATE-INDEPENDENT PHOSPHOGLYCERATE MUTASE"/>
    <property type="match status" value="1"/>
</dbReference>
<dbReference type="OrthoDB" id="2993954at2759"/>
<dbReference type="Proteomes" id="UP000076871">
    <property type="component" value="Unassembled WGS sequence"/>
</dbReference>
<organism evidence="2 3">
    <name type="scientific">Laetiporus sulphureus 93-53</name>
    <dbReference type="NCBI Taxonomy" id="1314785"/>
    <lineage>
        <taxon>Eukaryota</taxon>
        <taxon>Fungi</taxon>
        <taxon>Dikarya</taxon>
        <taxon>Basidiomycota</taxon>
        <taxon>Agaricomycotina</taxon>
        <taxon>Agaricomycetes</taxon>
        <taxon>Polyporales</taxon>
        <taxon>Laetiporus</taxon>
    </lineage>
</organism>
<dbReference type="InterPro" id="IPR005995">
    <property type="entry name" value="Pgm_bpd_ind"/>
</dbReference>
<dbReference type="Pfam" id="PF01676">
    <property type="entry name" value="Metalloenzyme"/>
    <property type="match status" value="1"/>
</dbReference>
<dbReference type="InterPro" id="IPR017850">
    <property type="entry name" value="Alkaline_phosphatase_core_sf"/>
</dbReference>
<dbReference type="GO" id="GO:0006007">
    <property type="term" value="P:glucose catabolic process"/>
    <property type="evidence" value="ECO:0007669"/>
    <property type="project" value="InterPro"/>
</dbReference>
<feature type="domain" description="Metalloenzyme" evidence="1">
    <location>
        <begin position="39"/>
        <end position="126"/>
    </location>
</feature>
<evidence type="ECO:0000313" key="3">
    <source>
        <dbReference type="Proteomes" id="UP000076871"/>
    </source>
</evidence>
<dbReference type="PANTHER" id="PTHR31637">
    <property type="entry name" value="2,3-BISPHOSPHOGLYCERATE-INDEPENDENT PHOSPHOGLYCERATE MUTASE"/>
    <property type="match status" value="1"/>
</dbReference>